<dbReference type="PANTHER" id="PTHR33121:SF70">
    <property type="entry name" value="SIGNALING PROTEIN YKOW"/>
    <property type="match status" value="1"/>
</dbReference>
<dbReference type="PROSITE" id="PS50883">
    <property type="entry name" value="EAL"/>
    <property type="match status" value="1"/>
</dbReference>
<dbReference type="EMBL" id="BMXR01000001">
    <property type="protein sequence ID" value="GGX41488.1"/>
    <property type="molecule type" value="Genomic_DNA"/>
</dbReference>
<dbReference type="PANTHER" id="PTHR33121">
    <property type="entry name" value="CYCLIC DI-GMP PHOSPHODIESTERASE PDEF"/>
    <property type="match status" value="1"/>
</dbReference>
<sequence>MIVLVLLPSLGIAEQMTMHGEADRYSLNRHIAYYVDTSGDMNLVRILQQDGWRTKEQDDVLNLGFTQDPLWIRTSLSLPETISRQWYLVIQYPLLEQADLYLLQDGTLPATYHISRRQVLEDQNHSHGYQIALPLPTTLSGNMELVLRVQSTTSLQVPLALWREDHLHSYFTQESLLWGGYFGILFALVVYNLFLFASIRDPAYGYYVLYLYSLVAVMLCVSGLGVTLLWSPEPLVTRYVLPISTGFLTLFAILFARAFLRWPGGVSRRLERSMRITAGLAVLLILYTAVNPIHGARLAGLLGALVLAMLIIAGSVRLRAGVVIARYFVAAWASFTLGAALYLLNVFDLIPVNAFTNHAIQVGSVAEVLLLSFALAHRIKEERAHKLVALERQHRAEGQVQKMVVDALENAVHDSVTKMPNAAMLNHRLQELLPGTRKIATVIVNYPQVRQIALSMGHSLAETMFRELANKLNGALANSGMVVCLEDKSAAHIATPELGSVAFLMRIDSSHIPLETQVEGLVGQCEVSVNTVKLPTRLNMHCGIALHPDHGSHATTLYKYAWAALDSSVRTQVPVQLYSQEISAFAERRLALMSALLPAIEAGEMTIYLQPQIDCATGSVVGAEVLLRWFSPEFGQVPTWEVIDIAENASLMDQVTRFVVIQTLETIQRFQLQNLDIRFSINLSVQNLITSDCIRFILDETRNRSIPLDRLVVEVTETAMMQKMDTVIVSLNQFTGAGGRVALDDFGTGYSSLAYLSRLPISELKIDKSFIRNMRLNKNDLWIVENTIKLAKTLNLVTVAEGIEDREALDLVRQLGCSHAQGYYFSRPMPVDEFCAWVREREAS</sequence>
<dbReference type="CDD" id="cd01948">
    <property type="entry name" value="EAL"/>
    <property type="match status" value="1"/>
</dbReference>
<feature type="domain" description="EAL" evidence="2">
    <location>
        <begin position="589"/>
        <end position="842"/>
    </location>
</feature>
<keyword evidence="4" id="KW-1185">Reference proteome</keyword>
<accession>A0A918N660</accession>
<dbReference type="Pfam" id="PF00563">
    <property type="entry name" value="EAL"/>
    <property type="match status" value="1"/>
</dbReference>
<feature type="transmembrane region" description="Helical" evidence="1">
    <location>
        <begin position="209"/>
        <end position="230"/>
    </location>
</feature>
<keyword evidence="1" id="KW-0472">Membrane</keyword>
<dbReference type="InterPro" id="IPR043128">
    <property type="entry name" value="Rev_trsase/Diguanyl_cyclase"/>
</dbReference>
<evidence type="ECO:0000256" key="1">
    <source>
        <dbReference type="SAM" id="Phobius"/>
    </source>
</evidence>
<name>A0A918N660_9GAMM</name>
<keyword evidence="1" id="KW-1133">Transmembrane helix</keyword>
<feature type="transmembrane region" description="Helical" evidence="1">
    <location>
        <begin position="328"/>
        <end position="347"/>
    </location>
</feature>
<dbReference type="InterPro" id="IPR000160">
    <property type="entry name" value="GGDEF_dom"/>
</dbReference>
<comment type="caution">
    <text evidence="3">The sequence shown here is derived from an EMBL/GenBank/DDBJ whole genome shotgun (WGS) entry which is preliminary data.</text>
</comment>
<dbReference type="Gene3D" id="3.30.70.270">
    <property type="match status" value="1"/>
</dbReference>
<dbReference type="InterPro" id="IPR050706">
    <property type="entry name" value="Cyclic-di-GMP_PDE-like"/>
</dbReference>
<dbReference type="Pfam" id="PF07695">
    <property type="entry name" value="7TMR-DISM_7TM"/>
    <property type="match status" value="1"/>
</dbReference>
<feature type="transmembrane region" description="Helical" evidence="1">
    <location>
        <begin position="272"/>
        <end position="290"/>
    </location>
</feature>
<reference evidence="3" key="1">
    <citation type="journal article" date="2014" name="Int. J. Syst. Evol. Microbiol.">
        <title>Complete genome sequence of Corynebacterium casei LMG S-19264T (=DSM 44701T), isolated from a smear-ripened cheese.</title>
        <authorList>
            <consortium name="US DOE Joint Genome Institute (JGI-PGF)"/>
            <person name="Walter F."/>
            <person name="Albersmeier A."/>
            <person name="Kalinowski J."/>
            <person name="Ruckert C."/>
        </authorList>
    </citation>
    <scope>NUCLEOTIDE SEQUENCE</scope>
    <source>
        <strain evidence="3">KCTC 22169</strain>
    </source>
</reference>
<dbReference type="InterPro" id="IPR035919">
    <property type="entry name" value="EAL_sf"/>
</dbReference>
<dbReference type="Gene3D" id="3.20.20.450">
    <property type="entry name" value="EAL domain"/>
    <property type="match status" value="1"/>
</dbReference>
<feature type="transmembrane region" description="Helical" evidence="1">
    <location>
        <begin position="176"/>
        <end position="197"/>
    </location>
</feature>
<dbReference type="SMART" id="SM00052">
    <property type="entry name" value="EAL"/>
    <property type="match status" value="1"/>
</dbReference>
<dbReference type="AlphaFoldDB" id="A0A918N660"/>
<organism evidence="3 4">
    <name type="scientific">Saccharospirillum salsuginis</name>
    <dbReference type="NCBI Taxonomy" id="418750"/>
    <lineage>
        <taxon>Bacteria</taxon>
        <taxon>Pseudomonadati</taxon>
        <taxon>Pseudomonadota</taxon>
        <taxon>Gammaproteobacteria</taxon>
        <taxon>Oceanospirillales</taxon>
        <taxon>Saccharospirillaceae</taxon>
        <taxon>Saccharospirillum</taxon>
    </lineage>
</organism>
<feature type="transmembrane region" description="Helical" evidence="1">
    <location>
        <begin position="296"/>
        <end position="316"/>
    </location>
</feature>
<dbReference type="Pfam" id="PF00990">
    <property type="entry name" value="GGDEF"/>
    <property type="match status" value="1"/>
</dbReference>
<reference evidence="3" key="2">
    <citation type="submission" date="2020-09" db="EMBL/GenBank/DDBJ databases">
        <authorList>
            <person name="Sun Q."/>
            <person name="Kim S."/>
        </authorList>
    </citation>
    <scope>NUCLEOTIDE SEQUENCE</scope>
    <source>
        <strain evidence="3">KCTC 22169</strain>
    </source>
</reference>
<dbReference type="SUPFAM" id="SSF141868">
    <property type="entry name" value="EAL domain-like"/>
    <property type="match status" value="1"/>
</dbReference>
<dbReference type="Gene3D" id="2.60.40.2380">
    <property type="match status" value="1"/>
</dbReference>
<dbReference type="GO" id="GO:0071111">
    <property type="term" value="F:cyclic-guanylate-specific phosphodiesterase activity"/>
    <property type="evidence" value="ECO:0007669"/>
    <property type="project" value="InterPro"/>
</dbReference>
<keyword evidence="1" id="KW-0812">Transmembrane</keyword>
<protein>
    <recommendedName>
        <fullName evidence="2">EAL domain-containing protein</fullName>
    </recommendedName>
</protein>
<evidence type="ECO:0000313" key="4">
    <source>
        <dbReference type="Proteomes" id="UP000626148"/>
    </source>
</evidence>
<dbReference type="Pfam" id="PF07696">
    <property type="entry name" value="7TMR-DISMED2"/>
    <property type="match status" value="1"/>
</dbReference>
<proteinExistence type="predicted"/>
<dbReference type="Proteomes" id="UP000626148">
    <property type="component" value="Unassembled WGS sequence"/>
</dbReference>
<gene>
    <name evidence="3" type="ORF">GCM10007392_05510</name>
</gene>
<evidence type="ECO:0000313" key="3">
    <source>
        <dbReference type="EMBL" id="GGX41488.1"/>
    </source>
</evidence>
<dbReference type="InterPro" id="IPR011623">
    <property type="entry name" value="7TMR_DISM_rcpt_extracell_dom1"/>
</dbReference>
<dbReference type="SMART" id="SM00267">
    <property type="entry name" value="GGDEF"/>
    <property type="match status" value="1"/>
</dbReference>
<feature type="transmembrane region" description="Helical" evidence="1">
    <location>
        <begin position="236"/>
        <end position="260"/>
    </location>
</feature>
<dbReference type="InterPro" id="IPR001633">
    <property type="entry name" value="EAL_dom"/>
</dbReference>
<dbReference type="InterPro" id="IPR011622">
    <property type="entry name" value="7TMR_DISM_rcpt_extracell_dom2"/>
</dbReference>
<evidence type="ECO:0000259" key="2">
    <source>
        <dbReference type="PROSITE" id="PS50883"/>
    </source>
</evidence>